<keyword evidence="3" id="KW-1185">Reference proteome</keyword>
<proteinExistence type="predicted"/>
<feature type="region of interest" description="Disordered" evidence="1">
    <location>
        <begin position="65"/>
        <end position="104"/>
    </location>
</feature>
<dbReference type="AlphaFoldDB" id="A0A9Q3IAB1"/>
<comment type="caution">
    <text evidence="2">The sequence shown here is derived from an EMBL/GenBank/DDBJ whole genome shotgun (WGS) entry which is preliminary data.</text>
</comment>
<protein>
    <submittedName>
        <fullName evidence="2">Uncharacterized protein</fullName>
    </submittedName>
</protein>
<feature type="compositionally biased region" description="Low complexity" evidence="1">
    <location>
        <begin position="81"/>
        <end position="103"/>
    </location>
</feature>
<evidence type="ECO:0000313" key="3">
    <source>
        <dbReference type="Proteomes" id="UP000765509"/>
    </source>
</evidence>
<gene>
    <name evidence="2" type="ORF">O181_071730</name>
</gene>
<accession>A0A9Q3IAB1</accession>
<dbReference type="Proteomes" id="UP000765509">
    <property type="component" value="Unassembled WGS sequence"/>
</dbReference>
<dbReference type="EMBL" id="AVOT02037330">
    <property type="protein sequence ID" value="MBW0532015.1"/>
    <property type="molecule type" value="Genomic_DNA"/>
</dbReference>
<evidence type="ECO:0000313" key="2">
    <source>
        <dbReference type="EMBL" id="MBW0532015.1"/>
    </source>
</evidence>
<reference evidence="2" key="1">
    <citation type="submission" date="2021-03" db="EMBL/GenBank/DDBJ databases">
        <title>Draft genome sequence of rust myrtle Austropuccinia psidii MF-1, a brazilian biotype.</title>
        <authorList>
            <person name="Quecine M.C."/>
            <person name="Pachon D.M.R."/>
            <person name="Bonatelli M.L."/>
            <person name="Correr F.H."/>
            <person name="Franceschini L.M."/>
            <person name="Leite T.F."/>
            <person name="Margarido G.R.A."/>
            <person name="Almeida C.A."/>
            <person name="Ferrarezi J.A."/>
            <person name="Labate C.A."/>
        </authorList>
    </citation>
    <scope>NUCLEOTIDE SEQUENCE</scope>
    <source>
        <strain evidence="2">MF-1</strain>
    </source>
</reference>
<sequence length="159" mass="16955">MTPLHYHQIGRGILAHHPSGPQHYIASLGDCMELVTCPNECFVQVGFRIWPLHMRMSHTYVPTHATAAAPPHGHTHASRSTPAPAHATAHAPAPAHAHATAHTNSGSTCVTPKWGMPLEIRPSHALPLCACGTPKPTVSCGGLQPCHPPMLSCFMAKQN</sequence>
<organism evidence="2 3">
    <name type="scientific">Austropuccinia psidii MF-1</name>
    <dbReference type="NCBI Taxonomy" id="1389203"/>
    <lineage>
        <taxon>Eukaryota</taxon>
        <taxon>Fungi</taxon>
        <taxon>Dikarya</taxon>
        <taxon>Basidiomycota</taxon>
        <taxon>Pucciniomycotina</taxon>
        <taxon>Pucciniomycetes</taxon>
        <taxon>Pucciniales</taxon>
        <taxon>Sphaerophragmiaceae</taxon>
        <taxon>Austropuccinia</taxon>
    </lineage>
</organism>
<evidence type="ECO:0000256" key="1">
    <source>
        <dbReference type="SAM" id="MobiDB-lite"/>
    </source>
</evidence>
<name>A0A9Q3IAB1_9BASI</name>